<dbReference type="SUPFAM" id="SSF54211">
    <property type="entry name" value="Ribosomal protein S5 domain 2-like"/>
    <property type="match status" value="1"/>
</dbReference>
<comment type="similarity">
    <text evidence="1">Belongs to the IMPACT family.</text>
</comment>
<evidence type="ECO:0000259" key="2">
    <source>
        <dbReference type="Pfam" id="PF01205"/>
    </source>
</evidence>
<feature type="domain" description="UPF0029" evidence="3">
    <location>
        <begin position="142"/>
        <end position="197"/>
    </location>
</feature>
<dbReference type="Gene3D" id="3.30.70.240">
    <property type="match status" value="1"/>
</dbReference>
<dbReference type="Proteomes" id="UP001370590">
    <property type="component" value="Unassembled WGS sequence"/>
</dbReference>
<dbReference type="InterPro" id="IPR015269">
    <property type="entry name" value="UPF0029_Impact_C"/>
</dbReference>
<dbReference type="Gene3D" id="3.30.230.30">
    <property type="entry name" value="Impact, N-terminal domain"/>
    <property type="match status" value="1"/>
</dbReference>
<keyword evidence="5" id="KW-1185">Reference proteome</keyword>
<dbReference type="PANTHER" id="PTHR16301:SF20">
    <property type="entry name" value="IMPACT FAMILY MEMBER YIGZ"/>
    <property type="match status" value="1"/>
</dbReference>
<accession>A0ABU8SK30</accession>
<reference evidence="4 5" key="1">
    <citation type="submission" date="2023-10" db="EMBL/GenBank/DDBJ databases">
        <title>Nicoliella lavandulae sp. nov. isolated from Lavandula angustifolia flowers.</title>
        <authorList>
            <person name="Alcantara C."/>
            <person name="Zuniga M."/>
            <person name="Landete J.M."/>
            <person name="Monedero V."/>
        </authorList>
    </citation>
    <scope>NUCLEOTIDE SEQUENCE [LARGE SCALE GENOMIC DNA]</scope>
    <source>
        <strain evidence="4 5">Es01</strain>
    </source>
</reference>
<protein>
    <submittedName>
        <fullName evidence="4">YigZ family protein</fullName>
    </submittedName>
</protein>
<dbReference type="InterPro" id="IPR035647">
    <property type="entry name" value="EFG_III/V"/>
</dbReference>
<dbReference type="Pfam" id="PF01205">
    <property type="entry name" value="Impact_N"/>
    <property type="match status" value="1"/>
</dbReference>
<dbReference type="InterPro" id="IPR023582">
    <property type="entry name" value="Impact"/>
</dbReference>
<dbReference type="PROSITE" id="PS00910">
    <property type="entry name" value="UPF0029"/>
    <property type="match status" value="1"/>
</dbReference>
<name>A0ABU8SK30_9LACO</name>
<dbReference type="Pfam" id="PF09186">
    <property type="entry name" value="DUF1949"/>
    <property type="match status" value="1"/>
</dbReference>
<sequence>MEKEQTYLTVKTSGANEINIKKSRFIGSVKRVKTEEEAKAFVDQITEENKSATHNCYAYMVGQDDHIQRKSDNGEPSGTAGLPILDAIKLKQLHDVAVVVTRYFGGIKLGAGGLIRAYSNATTEAINHVGVVERILQTKVNITIDYPLLEQLKYHLNQEDIYIDDIQYGANVTVVVAVPADIVAAFKKEIVNLLNDRATIETGDQEYFEIDYHQGKDRYKKGSIELK</sequence>
<dbReference type="SUPFAM" id="SSF54980">
    <property type="entry name" value="EF-G C-terminal domain-like"/>
    <property type="match status" value="1"/>
</dbReference>
<organism evidence="4 5">
    <name type="scientific">Nicoliella lavandulae</name>
    <dbReference type="NCBI Taxonomy" id="3082954"/>
    <lineage>
        <taxon>Bacteria</taxon>
        <taxon>Bacillati</taxon>
        <taxon>Bacillota</taxon>
        <taxon>Bacilli</taxon>
        <taxon>Lactobacillales</taxon>
        <taxon>Lactobacillaceae</taxon>
        <taxon>Nicoliella</taxon>
    </lineage>
</organism>
<dbReference type="InterPro" id="IPR020569">
    <property type="entry name" value="UPF0029_Impact_CS"/>
</dbReference>
<evidence type="ECO:0000313" key="4">
    <source>
        <dbReference type="EMBL" id="MEJ6400249.1"/>
    </source>
</evidence>
<feature type="domain" description="Impact N-terminal" evidence="2">
    <location>
        <begin position="21"/>
        <end position="126"/>
    </location>
</feature>
<dbReference type="NCBIfam" id="TIGR00257">
    <property type="entry name" value="IMPACT_YIGZ"/>
    <property type="match status" value="1"/>
</dbReference>
<dbReference type="InterPro" id="IPR036956">
    <property type="entry name" value="Impact_N_sf"/>
</dbReference>
<evidence type="ECO:0000256" key="1">
    <source>
        <dbReference type="ARBA" id="ARBA00007665"/>
    </source>
</evidence>
<dbReference type="InterPro" id="IPR001498">
    <property type="entry name" value="Impact_N"/>
</dbReference>
<evidence type="ECO:0000259" key="3">
    <source>
        <dbReference type="Pfam" id="PF09186"/>
    </source>
</evidence>
<dbReference type="RefSeq" id="WP_339960064.1">
    <property type="nucleotide sequence ID" value="NZ_JAWMWH010000001.1"/>
</dbReference>
<dbReference type="PANTHER" id="PTHR16301">
    <property type="entry name" value="IMPACT-RELATED"/>
    <property type="match status" value="1"/>
</dbReference>
<dbReference type="EMBL" id="JAWMWH010000001">
    <property type="protein sequence ID" value="MEJ6400249.1"/>
    <property type="molecule type" value="Genomic_DNA"/>
</dbReference>
<comment type="caution">
    <text evidence="4">The sequence shown here is derived from an EMBL/GenBank/DDBJ whole genome shotgun (WGS) entry which is preliminary data.</text>
</comment>
<evidence type="ECO:0000313" key="5">
    <source>
        <dbReference type="Proteomes" id="UP001370590"/>
    </source>
</evidence>
<gene>
    <name evidence="4" type="ORF">R4146_03565</name>
</gene>
<proteinExistence type="inferred from homology"/>
<dbReference type="InterPro" id="IPR020568">
    <property type="entry name" value="Ribosomal_Su5_D2-typ_SF"/>
</dbReference>
<dbReference type="InterPro" id="IPR015796">
    <property type="entry name" value="Impact_YigZ-like"/>
</dbReference>